<dbReference type="RefSeq" id="WP_191270583.1">
    <property type="nucleotide sequence ID" value="NZ_BMXJ01000004.1"/>
</dbReference>
<evidence type="ECO:0000313" key="2">
    <source>
        <dbReference type="Proteomes" id="UP000598217"/>
    </source>
</evidence>
<protein>
    <submittedName>
        <fullName evidence="1">Uncharacterized protein</fullName>
    </submittedName>
</protein>
<reference evidence="1 2" key="1">
    <citation type="submission" date="2020-10" db="EMBL/GenBank/DDBJ databases">
        <title>Sequencing the genomes of 1000 actinobacteria strains.</title>
        <authorList>
            <person name="Klenk H.-P."/>
        </authorList>
    </citation>
    <scope>NUCLEOTIDE SEQUENCE [LARGE SCALE GENOMIC DNA]</scope>
    <source>
        <strain evidence="1 2">DSM 45157</strain>
    </source>
</reference>
<comment type="caution">
    <text evidence="1">The sequence shown here is derived from an EMBL/GenBank/DDBJ whole genome shotgun (WGS) entry which is preliminary data.</text>
</comment>
<accession>A0ABR9HG57</accession>
<dbReference type="EMBL" id="JADBDY010000001">
    <property type="protein sequence ID" value="MBE1458018.1"/>
    <property type="molecule type" value="Genomic_DNA"/>
</dbReference>
<sequence>MSEVNSSAFFGAVLKGIACTRNNGPDGEDYERGVIEPARRIRELEKEASGRELTSAEAERVLGWLETVLDTKRTPAEEREHHIRHVCEAGGLTVVARVSV</sequence>
<dbReference type="Proteomes" id="UP000598217">
    <property type="component" value="Unassembled WGS sequence"/>
</dbReference>
<organism evidence="1 2">
    <name type="scientific">Nocardiopsis terrae</name>
    <dbReference type="NCBI Taxonomy" id="372655"/>
    <lineage>
        <taxon>Bacteria</taxon>
        <taxon>Bacillati</taxon>
        <taxon>Actinomycetota</taxon>
        <taxon>Actinomycetes</taxon>
        <taxon>Streptosporangiales</taxon>
        <taxon>Nocardiopsidaceae</taxon>
        <taxon>Nocardiopsis</taxon>
    </lineage>
</organism>
<name>A0ABR9HG57_9ACTN</name>
<keyword evidence="2" id="KW-1185">Reference proteome</keyword>
<proteinExistence type="predicted"/>
<evidence type="ECO:0000313" key="1">
    <source>
        <dbReference type="EMBL" id="MBE1458018.1"/>
    </source>
</evidence>
<gene>
    <name evidence="1" type="ORF">H4W79_002232</name>
</gene>